<feature type="compositionally biased region" description="Basic and acidic residues" evidence="2">
    <location>
        <begin position="7"/>
        <end position="23"/>
    </location>
</feature>
<evidence type="ECO:0000313" key="5">
    <source>
        <dbReference type="EMBL" id="QHQ62115.1"/>
    </source>
</evidence>
<feature type="compositionally biased region" description="Polar residues" evidence="2">
    <location>
        <begin position="157"/>
        <end position="172"/>
    </location>
</feature>
<accession>A0A6P1TRH3</accession>
<dbReference type="RefSeq" id="WP_161838940.1">
    <property type="nucleotide sequence ID" value="NZ_CP048000.1"/>
</dbReference>
<dbReference type="Proteomes" id="UP000464314">
    <property type="component" value="Chromosome"/>
</dbReference>
<sequence length="445" mass="50407">MNKQKRNNPEVSKDSTFDKGKADNFSDEQFDYMQFIDELITEEPIEKEIVINNDEEIFDNLNKSLSRQVLSEMELQNGLNQNKTKKGKTSKIKYTLIGVGTILGIFVFLFLTPLGRNFLWQTAANYAYGKMNYDEGLNVVTQEVVDDVEEALPESPAQPTETPVQWDTNTTDDGARIEEGITNILLLGEEAIDSGSGRGRTDIMMIATMNTTDKSFKLTSLMRDMLVQIPGNKDNKLNTAYEIGGIPLLYQTIELNFDIKLDGYVLVGFDDFENVINKLGGVRITLTDEEANYLNTTNYISKPEFRNVVGGSQVLNGNQALGYCRVRYVATGDEQINDFGRTSRQRTVLNAIFDQYKSKSMPELVLLMNDILPLITTDIKQDDFETYLRTAMSLGVTQIQNLRLPADHTFDEGYVRKMSVLIPDLQENIEILHEFIFGNDYALKK</sequence>
<dbReference type="InterPro" id="IPR050922">
    <property type="entry name" value="LytR/CpsA/Psr_CW_biosynth"/>
</dbReference>
<dbReference type="Gene3D" id="3.40.630.190">
    <property type="entry name" value="LCP protein"/>
    <property type="match status" value="1"/>
</dbReference>
<keyword evidence="6" id="KW-1185">Reference proteome</keyword>
<comment type="similarity">
    <text evidence="1">Belongs to the LytR/CpsA/Psr (LCP) family.</text>
</comment>
<feature type="region of interest" description="Disordered" evidence="2">
    <location>
        <begin position="153"/>
        <end position="172"/>
    </location>
</feature>
<feature type="region of interest" description="Disordered" evidence="2">
    <location>
        <begin position="1"/>
        <end position="23"/>
    </location>
</feature>
<dbReference type="InterPro" id="IPR004474">
    <property type="entry name" value="LytR_CpsA_psr"/>
</dbReference>
<dbReference type="EMBL" id="CP048000">
    <property type="protein sequence ID" value="QHQ62115.1"/>
    <property type="molecule type" value="Genomic_DNA"/>
</dbReference>
<evidence type="ECO:0000259" key="4">
    <source>
        <dbReference type="Pfam" id="PF03816"/>
    </source>
</evidence>
<dbReference type="PANTHER" id="PTHR33392:SF6">
    <property type="entry name" value="POLYISOPRENYL-TEICHOIC ACID--PEPTIDOGLYCAN TEICHOIC ACID TRANSFERASE TAGU"/>
    <property type="match status" value="1"/>
</dbReference>
<dbReference type="KEGG" id="anr:Ana3638_16080"/>
<reference evidence="5 6" key="1">
    <citation type="submission" date="2020-01" db="EMBL/GenBank/DDBJ databases">
        <title>Genome analysis of Anaerocolumna sp. CBA3638.</title>
        <authorList>
            <person name="Kim J."/>
            <person name="Roh S.W."/>
        </authorList>
    </citation>
    <scope>NUCLEOTIDE SEQUENCE [LARGE SCALE GENOMIC DNA]</scope>
    <source>
        <strain evidence="5 6">CBA3638</strain>
    </source>
</reference>
<evidence type="ECO:0000256" key="2">
    <source>
        <dbReference type="SAM" id="MobiDB-lite"/>
    </source>
</evidence>
<gene>
    <name evidence="5" type="ORF">Ana3638_16080</name>
</gene>
<feature type="domain" description="Cell envelope-related transcriptional attenuator" evidence="4">
    <location>
        <begin position="200"/>
        <end position="357"/>
    </location>
</feature>
<evidence type="ECO:0000256" key="1">
    <source>
        <dbReference type="ARBA" id="ARBA00006068"/>
    </source>
</evidence>
<name>A0A6P1TRH3_9FIRM</name>
<keyword evidence="3" id="KW-1133">Transmembrane helix</keyword>
<proteinExistence type="inferred from homology"/>
<evidence type="ECO:0000313" key="6">
    <source>
        <dbReference type="Proteomes" id="UP000464314"/>
    </source>
</evidence>
<feature type="transmembrane region" description="Helical" evidence="3">
    <location>
        <begin position="92"/>
        <end position="111"/>
    </location>
</feature>
<dbReference type="AlphaFoldDB" id="A0A6P1TRH3"/>
<dbReference type="NCBIfam" id="TIGR00350">
    <property type="entry name" value="lytR_cpsA_psr"/>
    <property type="match status" value="1"/>
</dbReference>
<evidence type="ECO:0000256" key="3">
    <source>
        <dbReference type="SAM" id="Phobius"/>
    </source>
</evidence>
<keyword evidence="3" id="KW-0472">Membrane</keyword>
<protein>
    <recommendedName>
        <fullName evidence="4">Cell envelope-related transcriptional attenuator domain-containing protein</fullName>
    </recommendedName>
</protein>
<dbReference type="Pfam" id="PF03816">
    <property type="entry name" value="LytR_cpsA_psr"/>
    <property type="match status" value="1"/>
</dbReference>
<dbReference type="PANTHER" id="PTHR33392">
    <property type="entry name" value="POLYISOPRENYL-TEICHOIC ACID--PEPTIDOGLYCAN TEICHOIC ACID TRANSFERASE TAGU"/>
    <property type="match status" value="1"/>
</dbReference>
<keyword evidence="3" id="KW-0812">Transmembrane</keyword>
<organism evidence="5 6">
    <name type="scientific">Anaerocolumna sedimenticola</name>
    <dbReference type="NCBI Taxonomy" id="2696063"/>
    <lineage>
        <taxon>Bacteria</taxon>
        <taxon>Bacillati</taxon>
        <taxon>Bacillota</taxon>
        <taxon>Clostridia</taxon>
        <taxon>Lachnospirales</taxon>
        <taxon>Lachnospiraceae</taxon>
        <taxon>Anaerocolumna</taxon>
    </lineage>
</organism>